<keyword evidence="2" id="KW-1185">Reference proteome</keyword>
<evidence type="ECO:0000313" key="2">
    <source>
        <dbReference type="Proteomes" id="UP000233060"/>
    </source>
</evidence>
<reference evidence="1" key="1">
    <citation type="submission" date="2025-08" db="UniProtKB">
        <authorList>
            <consortium name="Ensembl"/>
        </authorList>
    </citation>
    <scope>IDENTIFICATION</scope>
</reference>
<sequence length="56" mass="5921">MAVTSEVAGRPFCEGIMPGKDTEACNPYIFGKSSTCLHIIVESPCSLSSPPATNFQ</sequence>
<protein>
    <submittedName>
        <fullName evidence="1">Uncharacterized protein</fullName>
    </submittedName>
</protein>
<reference evidence="1" key="2">
    <citation type="submission" date="2025-09" db="UniProtKB">
        <authorList>
            <consortium name="Ensembl"/>
        </authorList>
    </citation>
    <scope>IDENTIFICATION</scope>
</reference>
<dbReference type="Proteomes" id="UP000233060">
    <property type="component" value="Unassembled WGS sequence"/>
</dbReference>
<proteinExistence type="predicted"/>
<dbReference type="GeneTree" id="ENSGT00910000147004"/>
<dbReference type="Ensembl" id="ENSCATT00000058594.1">
    <property type="protein sequence ID" value="ENSCATP00000034316.1"/>
    <property type="gene ID" value="ENSCATG00000040078.1"/>
</dbReference>
<dbReference type="AlphaFoldDB" id="A0A2K5NA74"/>
<name>A0A2K5NA74_CERAT</name>
<organism evidence="1 2">
    <name type="scientific">Cercocebus atys</name>
    <name type="common">Sooty mangabey</name>
    <name type="synonym">Cercocebus torquatus atys</name>
    <dbReference type="NCBI Taxonomy" id="9531"/>
    <lineage>
        <taxon>Eukaryota</taxon>
        <taxon>Metazoa</taxon>
        <taxon>Chordata</taxon>
        <taxon>Craniata</taxon>
        <taxon>Vertebrata</taxon>
        <taxon>Euteleostomi</taxon>
        <taxon>Mammalia</taxon>
        <taxon>Eutheria</taxon>
        <taxon>Euarchontoglires</taxon>
        <taxon>Primates</taxon>
        <taxon>Haplorrhini</taxon>
        <taxon>Catarrhini</taxon>
        <taxon>Cercopithecidae</taxon>
        <taxon>Cercopithecinae</taxon>
        <taxon>Cercocebus</taxon>
    </lineage>
</organism>
<accession>A0A2K5NA74</accession>
<dbReference type="OMA" id="EACNPYI"/>
<evidence type="ECO:0000313" key="1">
    <source>
        <dbReference type="Ensembl" id="ENSCATP00000034316.1"/>
    </source>
</evidence>
<dbReference type="Bgee" id="ENSCATG00000040078">
    <property type="expression patterns" value="Expressed in bone marrow and 4 other cell types or tissues"/>
</dbReference>